<feature type="region of interest" description="Disordered" evidence="1">
    <location>
        <begin position="258"/>
        <end position="349"/>
    </location>
</feature>
<dbReference type="Proteomes" id="UP000809789">
    <property type="component" value="Unassembled WGS sequence"/>
</dbReference>
<feature type="compositionally biased region" description="Low complexity" evidence="1">
    <location>
        <begin position="11"/>
        <end position="21"/>
    </location>
</feature>
<protein>
    <submittedName>
        <fullName evidence="2">Uncharacterized protein</fullName>
    </submittedName>
</protein>
<evidence type="ECO:0000313" key="3">
    <source>
        <dbReference type="Proteomes" id="UP000809789"/>
    </source>
</evidence>
<sequence length="367" mass="40321">MLSSRHNQENLTHTHLTAAAAKPLNTHPKTPFRARHDENAALPTKATLGKPDALFMTPATSKVRPVLGAKTTNAKALQTPAPAGGKAKPIPVSTQKISPRLKRTKVRIHAPSPGAKEVDPDADVPDVEYCPHPRNVTPPLEDGPEGFEELIESGLFTQENIIKSTLARPGWGDLEYRQDAERRREMMQSVEDRVNEALESDIGLELLDLEDPDQAELRDLMLAKKERERKGVSTVNARSAASMLGGVQDRKVPSFAAPTKSTRMRAEATGQGKENVNDRFMTAKAASKTTMGYSRGRQVSATKRAPLSNAHRAPVLKAAPKKEEAKGRKLEDVVKPVSPAPEGEDKERNWIDEELEKLACEDFVLDY</sequence>
<name>A0A8K0P9G5_9PEZI</name>
<feature type="compositionally biased region" description="Polar residues" evidence="1">
    <location>
        <begin position="287"/>
        <end position="301"/>
    </location>
</feature>
<accession>A0A8K0P9G5</accession>
<gene>
    <name evidence="2" type="ORF">KVT40_008376</name>
</gene>
<reference evidence="2" key="1">
    <citation type="submission" date="2021-07" db="EMBL/GenBank/DDBJ databases">
        <title>Elsinoe batatas strain:CRI-CJ2 Genome sequencing and assembly.</title>
        <authorList>
            <person name="Huang L."/>
        </authorList>
    </citation>
    <scope>NUCLEOTIDE SEQUENCE</scope>
    <source>
        <strain evidence="2">CRI-CJ2</strain>
    </source>
</reference>
<evidence type="ECO:0000256" key="1">
    <source>
        <dbReference type="SAM" id="MobiDB-lite"/>
    </source>
</evidence>
<keyword evidence="3" id="KW-1185">Reference proteome</keyword>
<dbReference type="EMBL" id="JAESVG020000010">
    <property type="protein sequence ID" value="KAG8623400.1"/>
    <property type="molecule type" value="Genomic_DNA"/>
</dbReference>
<feature type="compositionally biased region" description="Basic and acidic residues" evidence="1">
    <location>
        <begin position="320"/>
        <end position="334"/>
    </location>
</feature>
<proteinExistence type="predicted"/>
<comment type="caution">
    <text evidence="2">The sequence shown here is derived from an EMBL/GenBank/DDBJ whole genome shotgun (WGS) entry which is preliminary data.</text>
</comment>
<feature type="region of interest" description="Disordered" evidence="1">
    <location>
        <begin position="1"/>
        <end position="46"/>
    </location>
</feature>
<dbReference type="OrthoDB" id="5327145at2759"/>
<dbReference type="AlphaFoldDB" id="A0A8K0P9G5"/>
<organism evidence="2 3">
    <name type="scientific">Elsinoe batatas</name>
    <dbReference type="NCBI Taxonomy" id="2601811"/>
    <lineage>
        <taxon>Eukaryota</taxon>
        <taxon>Fungi</taxon>
        <taxon>Dikarya</taxon>
        <taxon>Ascomycota</taxon>
        <taxon>Pezizomycotina</taxon>
        <taxon>Dothideomycetes</taxon>
        <taxon>Dothideomycetidae</taxon>
        <taxon>Myriangiales</taxon>
        <taxon>Elsinoaceae</taxon>
        <taxon>Elsinoe</taxon>
    </lineage>
</organism>
<evidence type="ECO:0000313" key="2">
    <source>
        <dbReference type="EMBL" id="KAG8623400.1"/>
    </source>
</evidence>